<dbReference type="AlphaFoldDB" id="A0A8C6WLC4"/>
<dbReference type="GO" id="GO:0005813">
    <property type="term" value="C:centrosome"/>
    <property type="evidence" value="ECO:0007669"/>
    <property type="project" value="TreeGrafter"/>
</dbReference>
<reference evidence="1" key="2">
    <citation type="submission" date="2025-09" db="UniProtKB">
        <authorList>
            <consortium name="Ensembl"/>
        </authorList>
    </citation>
    <scope>IDENTIFICATION</scope>
</reference>
<dbReference type="GO" id="GO:0051225">
    <property type="term" value="P:spindle assembly"/>
    <property type="evidence" value="ECO:0007669"/>
    <property type="project" value="InterPro"/>
</dbReference>
<evidence type="ECO:0000313" key="1">
    <source>
        <dbReference type="Ensembl" id="ENSNMLP00000015400.1"/>
    </source>
</evidence>
<name>A0A8C6WLC4_9GOBI</name>
<dbReference type="PRINTS" id="PR02088">
    <property type="entry name" value="HAUSAUGMINL2"/>
</dbReference>
<dbReference type="Pfam" id="PF15003">
    <property type="entry name" value="HAUS2"/>
    <property type="match status" value="1"/>
</dbReference>
<dbReference type="GO" id="GO:1990498">
    <property type="term" value="C:mitotic spindle microtubule"/>
    <property type="evidence" value="ECO:0007669"/>
    <property type="project" value="TreeGrafter"/>
</dbReference>
<keyword evidence="2" id="KW-1185">Reference proteome</keyword>
<dbReference type="GO" id="GO:0007098">
    <property type="term" value="P:centrosome cycle"/>
    <property type="evidence" value="ECO:0007669"/>
    <property type="project" value="InterPro"/>
</dbReference>
<protein>
    <recommendedName>
        <fullName evidence="3">HAUS augmin-like complex subunit 2</fullName>
    </recommendedName>
</protein>
<proteinExistence type="predicted"/>
<dbReference type="PANTHER" id="PTHR16039">
    <property type="entry name" value="HAUS AUGMIN-LIKE COMPLEX SUBUNIT 2"/>
    <property type="match status" value="1"/>
</dbReference>
<evidence type="ECO:0000313" key="2">
    <source>
        <dbReference type="Proteomes" id="UP000694523"/>
    </source>
</evidence>
<dbReference type="PANTHER" id="PTHR16039:SF1">
    <property type="entry name" value="HAUS AUGMIN-LIKE COMPLEX SUBUNIT 2"/>
    <property type="match status" value="1"/>
</dbReference>
<organism evidence="1 2">
    <name type="scientific">Neogobius melanostomus</name>
    <name type="common">round goby</name>
    <dbReference type="NCBI Taxonomy" id="47308"/>
    <lineage>
        <taxon>Eukaryota</taxon>
        <taxon>Metazoa</taxon>
        <taxon>Chordata</taxon>
        <taxon>Craniata</taxon>
        <taxon>Vertebrata</taxon>
        <taxon>Euteleostomi</taxon>
        <taxon>Actinopterygii</taxon>
        <taxon>Neopterygii</taxon>
        <taxon>Teleostei</taxon>
        <taxon>Neoteleostei</taxon>
        <taxon>Acanthomorphata</taxon>
        <taxon>Gobiaria</taxon>
        <taxon>Gobiiformes</taxon>
        <taxon>Gobioidei</taxon>
        <taxon>Gobiidae</taxon>
        <taxon>Benthophilinae</taxon>
        <taxon>Neogobiini</taxon>
        <taxon>Neogobius</taxon>
    </lineage>
</organism>
<sequence length="180" mass="20735">MLQWELSPFSVTPAASVLIKRFYSSNLFQEDIDSALSDRSPAFSSHLSRAEQRITAHRELDQVRLHLELLQLERGSADVLRSRFQKLQMFCCHLQDVLRDHAPLRQRLLRPHGRTHLPVPATCIGKFVVEVMQMFLDFIETLEQKISSERSRPSAPERLAQMVSITQTLRILTVNKTVCV</sequence>
<reference evidence="1" key="1">
    <citation type="submission" date="2025-08" db="UniProtKB">
        <authorList>
            <consortium name="Ensembl"/>
        </authorList>
    </citation>
    <scope>IDENTIFICATION</scope>
</reference>
<evidence type="ECO:0008006" key="3">
    <source>
        <dbReference type="Google" id="ProtNLM"/>
    </source>
</evidence>
<dbReference type="Ensembl" id="ENSNMLT00000017297.1">
    <property type="protein sequence ID" value="ENSNMLP00000015400.1"/>
    <property type="gene ID" value="ENSNMLG00000010195.1"/>
</dbReference>
<dbReference type="Proteomes" id="UP000694523">
    <property type="component" value="Unplaced"/>
</dbReference>
<dbReference type="GO" id="GO:0070652">
    <property type="term" value="C:HAUS complex"/>
    <property type="evidence" value="ECO:0007669"/>
    <property type="project" value="InterPro"/>
</dbReference>
<dbReference type="GO" id="GO:0007020">
    <property type="term" value="P:microtubule nucleation"/>
    <property type="evidence" value="ECO:0007669"/>
    <property type="project" value="TreeGrafter"/>
</dbReference>
<dbReference type="InterPro" id="IPR028346">
    <property type="entry name" value="HAUS2"/>
</dbReference>
<accession>A0A8C6WLC4</accession>
<dbReference type="InterPro" id="IPR026242">
    <property type="entry name" value="HAUS2_metazoa"/>
</dbReference>